<sequence>MNLLMRKSAATATIVASLLIGAAALTTGTASAADGPDIQGLSCGFDHRNPPPTVQAGSTGNTVKEAQCLLRFWTGLQLTEEEPEGVFGPDATSATEFFQGERGLPTTGVVDARTWAELRHG</sequence>
<protein>
    <submittedName>
        <fullName evidence="3">Peptidoglycan-binding protein</fullName>
    </submittedName>
</protein>
<evidence type="ECO:0000313" key="4">
    <source>
        <dbReference type="Proteomes" id="UP001520654"/>
    </source>
</evidence>
<feature type="domain" description="Peptidoglycan binding-like" evidence="2">
    <location>
        <begin position="59"/>
        <end position="118"/>
    </location>
</feature>
<evidence type="ECO:0000259" key="2">
    <source>
        <dbReference type="Pfam" id="PF01471"/>
    </source>
</evidence>
<keyword evidence="1" id="KW-0732">Signal</keyword>
<feature type="signal peptide" evidence="1">
    <location>
        <begin position="1"/>
        <end position="32"/>
    </location>
</feature>
<feature type="chain" id="PRO_5045090303" evidence="1">
    <location>
        <begin position="33"/>
        <end position="121"/>
    </location>
</feature>
<dbReference type="SUPFAM" id="SSF47090">
    <property type="entry name" value="PGBD-like"/>
    <property type="match status" value="1"/>
</dbReference>
<reference evidence="3 4" key="1">
    <citation type="submission" date="2021-08" db="EMBL/GenBank/DDBJ databases">
        <title>Genomic Architecture of Streptomyces flavotricini NGL1 and Streptomyces erythrochromogenes HMS4 With Differential Plant Beneficial attributes and laccase production capabilities.</title>
        <authorList>
            <person name="Salwan R."/>
            <person name="Kaur R."/>
            <person name="Sharma V."/>
        </authorList>
    </citation>
    <scope>NUCLEOTIDE SEQUENCE [LARGE SCALE GENOMIC DNA]</scope>
    <source>
        <strain evidence="3 4">NGL1</strain>
    </source>
</reference>
<dbReference type="Pfam" id="PF01471">
    <property type="entry name" value="PG_binding_1"/>
    <property type="match status" value="1"/>
</dbReference>
<dbReference type="Proteomes" id="UP001520654">
    <property type="component" value="Unassembled WGS sequence"/>
</dbReference>
<dbReference type="EMBL" id="JAINUL010000001">
    <property type="protein sequence ID" value="MCC0094393.1"/>
    <property type="molecule type" value="Genomic_DNA"/>
</dbReference>
<keyword evidence="4" id="KW-1185">Reference proteome</keyword>
<accession>A0ABS8E0C5</accession>
<gene>
    <name evidence="3" type="ORF">K7B10_06230</name>
</gene>
<proteinExistence type="predicted"/>
<dbReference type="InterPro" id="IPR002477">
    <property type="entry name" value="Peptidoglycan-bd-like"/>
</dbReference>
<dbReference type="RefSeq" id="WP_229334959.1">
    <property type="nucleotide sequence ID" value="NZ_JAINUL010000001.1"/>
</dbReference>
<dbReference type="Gene3D" id="1.10.101.10">
    <property type="entry name" value="PGBD-like superfamily/PGBD"/>
    <property type="match status" value="1"/>
</dbReference>
<evidence type="ECO:0000313" key="3">
    <source>
        <dbReference type="EMBL" id="MCC0094393.1"/>
    </source>
</evidence>
<organism evidence="3 4">
    <name type="scientific">Streptomyces flavotricini</name>
    <dbReference type="NCBI Taxonomy" id="66888"/>
    <lineage>
        <taxon>Bacteria</taxon>
        <taxon>Bacillati</taxon>
        <taxon>Actinomycetota</taxon>
        <taxon>Actinomycetes</taxon>
        <taxon>Kitasatosporales</taxon>
        <taxon>Streptomycetaceae</taxon>
        <taxon>Streptomyces</taxon>
    </lineage>
</organism>
<dbReference type="InterPro" id="IPR036365">
    <property type="entry name" value="PGBD-like_sf"/>
</dbReference>
<dbReference type="InterPro" id="IPR036366">
    <property type="entry name" value="PGBDSf"/>
</dbReference>
<evidence type="ECO:0000256" key="1">
    <source>
        <dbReference type="SAM" id="SignalP"/>
    </source>
</evidence>
<name>A0ABS8E0C5_9ACTN</name>
<comment type="caution">
    <text evidence="3">The sequence shown here is derived from an EMBL/GenBank/DDBJ whole genome shotgun (WGS) entry which is preliminary data.</text>
</comment>